<evidence type="ECO:0000313" key="2">
    <source>
        <dbReference type="WBParaSite" id="JU765_v2.g20332.t1"/>
    </source>
</evidence>
<sequence length="354" mass="38481">MTVPCLLTCCLNSKKQNVLLDTKGLHIDVIAEDEKAMTNPDKCAVLCQRLKKQYSAHMTAVHGLSLAVSEGECFGLVGGNGAGKSTTFNMITGTIPPTAGCAYVSGTDVTKEPKFGYCPQMDAILPELSVVETLRLFSKLIIMLDEPTAGIDPMTRRQVWDLLMAMKSAGTSIILSSHSMEECETLCDRIGFLSHGVMKGIGTSQHLKTTFGNSYTLKLTLDKLDYVQYGQIEQLVQNQFGTGPSRTQRDSIFMLFSVPKCALRTWASLYREVVAFVDANPSIKDFMITETTLEEAFIQTSQENNGITGIVVEKPKVETPTIPNATVSGAPDEPTATDNRTDLETNKNVASSGV</sequence>
<proteinExistence type="predicted"/>
<protein>
    <submittedName>
        <fullName evidence="2">ABC transporter domain-containing protein</fullName>
    </submittedName>
</protein>
<reference evidence="2" key="1">
    <citation type="submission" date="2022-11" db="UniProtKB">
        <authorList>
            <consortium name="WormBaseParasite"/>
        </authorList>
    </citation>
    <scope>IDENTIFICATION</scope>
</reference>
<name>A0AC34QXI2_9BILA</name>
<dbReference type="Proteomes" id="UP000887576">
    <property type="component" value="Unplaced"/>
</dbReference>
<accession>A0AC34QXI2</accession>
<dbReference type="WBParaSite" id="JU765_v2.g20332.t1">
    <property type="protein sequence ID" value="JU765_v2.g20332.t1"/>
    <property type="gene ID" value="JU765_v2.g20332"/>
</dbReference>
<organism evidence="1 2">
    <name type="scientific">Panagrolaimus sp. JU765</name>
    <dbReference type="NCBI Taxonomy" id="591449"/>
    <lineage>
        <taxon>Eukaryota</taxon>
        <taxon>Metazoa</taxon>
        <taxon>Ecdysozoa</taxon>
        <taxon>Nematoda</taxon>
        <taxon>Chromadorea</taxon>
        <taxon>Rhabditida</taxon>
        <taxon>Tylenchina</taxon>
        <taxon>Panagrolaimomorpha</taxon>
        <taxon>Panagrolaimoidea</taxon>
        <taxon>Panagrolaimidae</taxon>
        <taxon>Panagrolaimus</taxon>
    </lineage>
</organism>
<evidence type="ECO:0000313" key="1">
    <source>
        <dbReference type="Proteomes" id="UP000887576"/>
    </source>
</evidence>